<reference evidence="2" key="1">
    <citation type="submission" date="2021-06" db="EMBL/GenBank/DDBJ databases">
        <authorList>
            <person name="Kallberg Y."/>
            <person name="Tangrot J."/>
            <person name="Rosling A."/>
        </authorList>
    </citation>
    <scope>NUCLEOTIDE SEQUENCE</scope>
    <source>
        <strain evidence="2">FL130A</strain>
    </source>
</reference>
<feature type="domain" description="F-box" evidence="1">
    <location>
        <begin position="45"/>
        <end position="91"/>
    </location>
</feature>
<keyword evidence="3" id="KW-1185">Reference proteome</keyword>
<dbReference type="OrthoDB" id="2351612at2759"/>
<sequence length="253" mass="29048">MSFLSFFKRRNPKMIKNSVASSASFTQNIPYAEQESKNYQQIHPKYNISLLPVDVLLIIAESLDLRSIIALRTASRQLYLTFPYKAIFREIRLANDISPIQLDKLLHFLESINATGFIHQVTFYEMSITHESLISILARCENLRQLRVYGCQNIKLRKITKALVKWQHDDSGDSPKLVHLKSLILTRCVGGPRRNYPALKVNKDLQILKKHIIELAECDDRASGVKNEVFAGNAFFMHLKIILMPEMSITLFG</sequence>
<evidence type="ECO:0000313" key="3">
    <source>
        <dbReference type="Proteomes" id="UP000789508"/>
    </source>
</evidence>
<name>A0A9N9HDX0_9GLOM</name>
<dbReference type="SUPFAM" id="SSF81383">
    <property type="entry name" value="F-box domain"/>
    <property type="match status" value="1"/>
</dbReference>
<dbReference type="AlphaFoldDB" id="A0A9N9HDX0"/>
<organism evidence="2 3">
    <name type="scientific">Ambispora leptoticha</name>
    <dbReference type="NCBI Taxonomy" id="144679"/>
    <lineage>
        <taxon>Eukaryota</taxon>
        <taxon>Fungi</taxon>
        <taxon>Fungi incertae sedis</taxon>
        <taxon>Mucoromycota</taxon>
        <taxon>Glomeromycotina</taxon>
        <taxon>Glomeromycetes</taxon>
        <taxon>Archaeosporales</taxon>
        <taxon>Ambisporaceae</taxon>
        <taxon>Ambispora</taxon>
    </lineage>
</organism>
<gene>
    <name evidence="2" type="ORF">ALEPTO_LOCUS10849</name>
</gene>
<protein>
    <submittedName>
        <fullName evidence="2">2072_t:CDS:1</fullName>
    </submittedName>
</protein>
<evidence type="ECO:0000259" key="1">
    <source>
        <dbReference type="PROSITE" id="PS50181"/>
    </source>
</evidence>
<dbReference type="InterPro" id="IPR001810">
    <property type="entry name" value="F-box_dom"/>
</dbReference>
<dbReference type="Proteomes" id="UP000789508">
    <property type="component" value="Unassembled WGS sequence"/>
</dbReference>
<dbReference type="InterPro" id="IPR036047">
    <property type="entry name" value="F-box-like_dom_sf"/>
</dbReference>
<comment type="caution">
    <text evidence="2">The sequence shown here is derived from an EMBL/GenBank/DDBJ whole genome shotgun (WGS) entry which is preliminary data.</text>
</comment>
<proteinExistence type="predicted"/>
<evidence type="ECO:0000313" key="2">
    <source>
        <dbReference type="EMBL" id="CAG8680562.1"/>
    </source>
</evidence>
<dbReference type="EMBL" id="CAJVPS010014087">
    <property type="protein sequence ID" value="CAG8680562.1"/>
    <property type="molecule type" value="Genomic_DNA"/>
</dbReference>
<dbReference type="PROSITE" id="PS50181">
    <property type="entry name" value="FBOX"/>
    <property type="match status" value="1"/>
</dbReference>
<accession>A0A9N9HDX0</accession>